<feature type="domain" description="Protein kinase" evidence="2">
    <location>
        <begin position="315"/>
        <end position="579"/>
    </location>
</feature>
<sequence>MAISIADSSCSPTRSLGLLLDPEKTDPPRPKQSMWHRFGLRRWLGRDDRDSSSQSTAGGASFPSHHKNHANDLKNPNAGNTKSHDNLTRKLSRKVGVGLPRTTTFKRQNSERRDNLAPLEPEPRRAASADRPSTLSAQRTRSRSPPPAVDPRLSAPDVPWHDPDETTVAEPPEANDDSDLHSEWDPYPGVTEAPEEQPEDILEMELEKRWILNLSMHFRDRSEREKFFVTYAETPNRWRRVTISCDYRGAPPDSLEQDLKELRYQRDKCARIYESIRESLSEIQFYDTVTNLKLETRDGRLHVHVTEDVNEIIPYPPVSCIGHLPEAQLIPEDQLHFESHLSGFVYNVRLDGKSYIKKEIPGPDTVDEFLYEINALHALKGIPNVVQVEGVVVDDRENVVKGLLIGFAEKGALIDILYEHRGAISWERRERWARQIVRGLSEIHEAGYVQGDFTLSNIVVDANDDAHIIDINRRGCPVGWEPPEIAAKIESSQRISMYIGVKTDIFQLGMTLWALAMEEDEPERQPRPLILGRDVDVPDYYRRLVAVCLRSRPRDRLSAKELLTFFPRESVLMEQSPLLAYPRHTSHRVGLYNDALPFYNHRVNAAPGTFLNHHAGPVHSTGWHLNSPLPPDEGYAYQRPDPNSPAGFEEEQLRGRTRERRDSRPLVPNLRLGPHGLGNPIELTPPAAPVPLLASFGGDQARTNLAPHEDEENEIDLDAGFDPHYRGLSLDRAVDLLPLEAGALSGSLAGVGSHPTCSFRPSSIKKLSPDSANCEESPLSAATQSTDPYTAIVPDLGHALIRDQDWSSQMPSRSVSSLLHSILPINPALSLSEPKMMEANTERFSPLTVRSALGYPRQILQNTPYLSDSHLPINPAFPDKALASI</sequence>
<dbReference type="SMART" id="SM00220">
    <property type="entry name" value="S_TKc"/>
    <property type="match status" value="1"/>
</dbReference>
<dbReference type="InterPro" id="IPR011009">
    <property type="entry name" value="Kinase-like_dom_sf"/>
</dbReference>
<keyword evidence="4" id="KW-1185">Reference proteome</keyword>
<dbReference type="GO" id="GO:0004674">
    <property type="term" value="F:protein serine/threonine kinase activity"/>
    <property type="evidence" value="ECO:0007669"/>
    <property type="project" value="TreeGrafter"/>
</dbReference>
<name>A0A5N6YU85_9EURO</name>
<dbReference type="PANTHER" id="PTHR44329">
    <property type="entry name" value="SERINE/THREONINE-PROTEIN KINASE TNNI3K-RELATED"/>
    <property type="match status" value="1"/>
</dbReference>
<dbReference type="SUPFAM" id="SSF56112">
    <property type="entry name" value="Protein kinase-like (PK-like)"/>
    <property type="match status" value="1"/>
</dbReference>
<dbReference type="Pfam" id="PF00069">
    <property type="entry name" value="Pkinase"/>
    <property type="match status" value="1"/>
</dbReference>
<dbReference type="AlphaFoldDB" id="A0A5N6YU85"/>
<dbReference type="InterPro" id="IPR000719">
    <property type="entry name" value="Prot_kinase_dom"/>
</dbReference>
<accession>A0A5N6YU85</accession>
<evidence type="ECO:0000313" key="3">
    <source>
        <dbReference type="EMBL" id="KAE8348206.1"/>
    </source>
</evidence>
<evidence type="ECO:0000256" key="1">
    <source>
        <dbReference type="SAM" id="MobiDB-lite"/>
    </source>
</evidence>
<dbReference type="EMBL" id="ML739642">
    <property type="protein sequence ID" value="KAE8348206.1"/>
    <property type="molecule type" value="Genomic_DNA"/>
</dbReference>
<dbReference type="PROSITE" id="PS50011">
    <property type="entry name" value="PROTEIN_KINASE_DOM"/>
    <property type="match status" value="1"/>
</dbReference>
<feature type="compositionally biased region" description="Basic and acidic residues" evidence="1">
    <location>
        <begin position="108"/>
        <end position="128"/>
    </location>
</feature>
<dbReference type="OrthoDB" id="635774at2759"/>
<reference evidence="4" key="1">
    <citation type="submission" date="2019-04" db="EMBL/GenBank/DDBJ databases">
        <title>Friends and foes A comparative genomics studyof 23 Aspergillus species from section Flavi.</title>
        <authorList>
            <consortium name="DOE Joint Genome Institute"/>
            <person name="Kjaerbolling I."/>
            <person name="Vesth T."/>
            <person name="Frisvad J.C."/>
            <person name="Nybo J.L."/>
            <person name="Theobald S."/>
            <person name="Kildgaard S."/>
            <person name="Isbrandt T."/>
            <person name="Kuo A."/>
            <person name="Sato A."/>
            <person name="Lyhne E.K."/>
            <person name="Kogle M.E."/>
            <person name="Wiebenga A."/>
            <person name="Kun R.S."/>
            <person name="Lubbers R.J."/>
            <person name="Makela M.R."/>
            <person name="Barry K."/>
            <person name="Chovatia M."/>
            <person name="Clum A."/>
            <person name="Daum C."/>
            <person name="Haridas S."/>
            <person name="He G."/>
            <person name="LaButti K."/>
            <person name="Lipzen A."/>
            <person name="Mondo S."/>
            <person name="Riley R."/>
            <person name="Salamov A."/>
            <person name="Simmons B.A."/>
            <person name="Magnuson J.K."/>
            <person name="Henrissat B."/>
            <person name="Mortensen U.H."/>
            <person name="Larsen T.O."/>
            <person name="Devries R.P."/>
            <person name="Grigoriev I.V."/>
            <person name="Machida M."/>
            <person name="Baker S.E."/>
            <person name="Andersen M.R."/>
        </authorList>
    </citation>
    <scope>NUCLEOTIDE SEQUENCE [LARGE SCALE GENOMIC DNA]</scope>
    <source>
        <strain evidence="4">CBS 553.77</strain>
    </source>
</reference>
<evidence type="ECO:0000259" key="2">
    <source>
        <dbReference type="PROSITE" id="PS50011"/>
    </source>
</evidence>
<feature type="region of interest" description="Disordered" evidence="1">
    <location>
        <begin position="626"/>
        <end position="673"/>
    </location>
</feature>
<feature type="compositionally biased region" description="Basic and acidic residues" evidence="1">
    <location>
        <begin position="651"/>
        <end position="664"/>
    </location>
</feature>
<gene>
    <name evidence="3" type="ORF">BDV28DRAFT_104312</name>
</gene>
<feature type="compositionally biased region" description="Polar residues" evidence="1">
    <location>
        <begin position="1"/>
        <end position="14"/>
    </location>
</feature>
<protein>
    <recommendedName>
        <fullName evidence="2">Protein kinase domain-containing protein</fullName>
    </recommendedName>
</protein>
<dbReference type="InterPro" id="IPR051681">
    <property type="entry name" value="Ser/Thr_Kinases-Pseudokinases"/>
</dbReference>
<evidence type="ECO:0000313" key="4">
    <source>
        <dbReference type="Proteomes" id="UP000327118"/>
    </source>
</evidence>
<organism evidence="3 4">
    <name type="scientific">Aspergillus coremiiformis</name>
    <dbReference type="NCBI Taxonomy" id="138285"/>
    <lineage>
        <taxon>Eukaryota</taxon>
        <taxon>Fungi</taxon>
        <taxon>Dikarya</taxon>
        <taxon>Ascomycota</taxon>
        <taxon>Pezizomycotina</taxon>
        <taxon>Eurotiomycetes</taxon>
        <taxon>Eurotiomycetidae</taxon>
        <taxon>Eurotiales</taxon>
        <taxon>Aspergillaceae</taxon>
        <taxon>Aspergillus</taxon>
        <taxon>Aspergillus subgen. Circumdati</taxon>
    </lineage>
</organism>
<proteinExistence type="predicted"/>
<feature type="region of interest" description="Disordered" evidence="1">
    <location>
        <begin position="1"/>
        <end position="199"/>
    </location>
</feature>
<dbReference type="Proteomes" id="UP000327118">
    <property type="component" value="Unassembled WGS sequence"/>
</dbReference>
<dbReference type="GO" id="GO:0005524">
    <property type="term" value="F:ATP binding"/>
    <property type="evidence" value="ECO:0007669"/>
    <property type="project" value="InterPro"/>
</dbReference>
<dbReference type="Gene3D" id="1.10.510.10">
    <property type="entry name" value="Transferase(Phosphotransferase) domain 1"/>
    <property type="match status" value="1"/>
</dbReference>